<dbReference type="FunCoup" id="A0A067M3K4">
    <property type="interactions" value="222"/>
</dbReference>
<dbReference type="GO" id="GO:0005524">
    <property type="term" value="F:ATP binding"/>
    <property type="evidence" value="ECO:0007669"/>
    <property type="project" value="UniProtKB-KW"/>
</dbReference>
<feature type="transmembrane region" description="Helical" evidence="9">
    <location>
        <begin position="203"/>
        <end position="225"/>
    </location>
</feature>
<keyword evidence="5" id="KW-0418">Kinase</keyword>
<keyword evidence="3" id="KW-0808">Transferase</keyword>
<dbReference type="NCBIfam" id="TIGR00152">
    <property type="entry name" value="dephospho-CoA kinase"/>
    <property type="match status" value="1"/>
</dbReference>
<evidence type="ECO:0000256" key="6">
    <source>
        <dbReference type="ARBA" id="ARBA00022840"/>
    </source>
</evidence>
<evidence type="ECO:0000256" key="2">
    <source>
        <dbReference type="ARBA" id="ARBA00022490"/>
    </source>
</evidence>
<dbReference type="GO" id="GO:0015937">
    <property type="term" value="P:coenzyme A biosynthetic process"/>
    <property type="evidence" value="ECO:0007669"/>
    <property type="project" value="UniProtKB-KW"/>
</dbReference>
<evidence type="ECO:0000256" key="5">
    <source>
        <dbReference type="ARBA" id="ARBA00022777"/>
    </source>
</evidence>
<dbReference type="SUPFAM" id="SSF52540">
    <property type="entry name" value="P-loop containing nucleoside triphosphate hydrolases"/>
    <property type="match status" value="1"/>
</dbReference>
<dbReference type="PANTHER" id="PTHR10695:SF46">
    <property type="entry name" value="BIFUNCTIONAL COENZYME A SYNTHASE-RELATED"/>
    <property type="match status" value="1"/>
</dbReference>
<dbReference type="EMBL" id="KL198070">
    <property type="protein sequence ID" value="KDQ10154.1"/>
    <property type="molecule type" value="Genomic_DNA"/>
</dbReference>
<feature type="region of interest" description="Disordered" evidence="8">
    <location>
        <begin position="236"/>
        <end position="257"/>
    </location>
</feature>
<keyword evidence="11" id="KW-1185">Reference proteome</keyword>
<evidence type="ECO:0000256" key="1">
    <source>
        <dbReference type="ARBA" id="ARBA00009018"/>
    </source>
</evidence>
<dbReference type="HOGENOM" id="CLU_057180_0_1_1"/>
<evidence type="ECO:0000313" key="11">
    <source>
        <dbReference type="Proteomes" id="UP000027195"/>
    </source>
</evidence>
<keyword evidence="9" id="KW-0472">Membrane</keyword>
<reference evidence="11" key="1">
    <citation type="journal article" date="2014" name="Proc. Natl. Acad. Sci. U.S.A.">
        <title>Extensive sampling of basidiomycete genomes demonstrates inadequacy of the white-rot/brown-rot paradigm for wood decay fungi.</title>
        <authorList>
            <person name="Riley R."/>
            <person name="Salamov A.A."/>
            <person name="Brown D.W."/>
            <person name="Nagy L.G."/>
            <person name="Floudas D."/>
            <person name="Held B.W."/>
            <person name="Levasseur A."/>
            <person name="Lombard V."/>
            <person name="Morin E."/>
            <person name="Otillar R."/>
            <person name="Lindquist E.A."/>
            <person name="Sun H."/>
            <person name="LaButti K.M."/>
            <person name="Schmutz J."/>
            <person name="Jabbour D."/>
            <person name="Luo H."/>
            <person name="Baker S.E."/>
            <person name="Pisabarro A.G."/>
            <person name="Walton J.D."/>
            <person name="Blanchette R.A."/>
            <person name="Henrissat B."/>
            <person name="Martin F."/>
            <person name="Cullen D."/>
            <person name="Hibbett D.S."/>
            <person name="Grigoriev I.V."/>
        </authorList>
    </citation>
    <scope>NUCLEOTIDE SEQUENCE [LARGE SCALE GENOMIC DNA]</scope>
    <source>
        <strain evidence="11">FD-172 SS1</strain>
    </source>
</reference>
<dbReference type="Gene3D" id="3.40.50.300">
    <property type="entry name" value="P-loop containing nucleotide triphosphate hydrolases"/>
    <property type="match status" value="1"/>
</dbReference>
<gene>
    <name evidence="10" type="ORF">BOTBODRAFT_58238</name>
</gene>
<dbReference type="InterPro" id="IPR001977">
    <property type="entry name" value="Depp_CoAkinase"/>
</dbReference>
<keyword evidence="2" id="KW-0963">Cytoplasm</keyword>
<dbReference type="CDD" id="cd02022">
    <property type="entry name" value="DPCK"/>
    <property type="match status" value="1"/>
</dbReference>
<dbReference type="FunFam" id="3.40.50.300:FF:000991">
    <property type="entry name" value="Dephospho-CoA kinase"/>
    <property type="match status" value="1"/>
</dbReference>
<keyword evidence="4" id="KW-0547">Nucleotide-binding</keyword>
<evidence type="ECO:0000256" key="9">
    <source>
        <dbReference type="SAM" id="Phobius"/>
    </source>
</evidence>
<dbReference type="GO" id="GO:0004140">
    <property type="term" value="F:dephospho-CoA kinase activity"/>
    <property type="evidence" value="ECO:0007669"/>
    <property type="project" value="InterPro"/>
</dbReference>
<accession>A0A067M3K4</accession>
<evidence type="ECO:0000256" key="8">
    <source>
        <dbReference type="SAM" id="MobiDB-lite"/>
    </source>
</evidence>
<dbReference type="OrthoDB" id="247245at2759"/>
<evidence type="ECO:0000256" key="4">
    <source>
        <dbReference type="ARBA" id="ARBA00022741"/>
    </source>
</evidence>
<sequence>MLVIGLTGGIASGKSTVSHLLASHNIPIIDADVLARRVVLPGTRAHAAIVAAFGPEILLPDGSGALDRAKLGAIVFNDESMRRRLNAIVHPAVNRAMLWAVVGCWVRGEKMCVVDVPLLVETGSWKWVGKVVVVYLSKELQLQRLTKRDNSTPTAALARLNSQLPLASKLDYADHVIDNSGSLHDLDAQVDALVRRFHRDAGWTWRLAWLVPPIGIVMGVWRLAWRAVKRARKGRGKKKGSSFGREGAIELTSTDTS</sequence>
<name>A0A067M3K4_BOTB1</name>
<keyword evidence="9" id="KW-1133">Transmembrane helix</keyword>
<evidence type="ECO:0000256" key="7">
    <source>
        <dbReference type="ARBA" id="ARBA00022993"/>
    </source>
</evidence>
<dbReference type="PANTHER" id="PTHR10695">
    <property type="entry name" value="DEPHOSPHO-COA KINASE-RELATED"/>
    <property type="match status" value="1"/>
</dbReference>
<keyword evidence="6" id="KW-0067">ATP-binding</keyword>
<keyword evidence="9" id="KW-0812">Transmembrane</keyword>
<dbReference type="InParanoid" id="A0A067M3K4"/>
<evidence type="ECO:0008006" key="12">
    <source>
        <dbReference type="Google" id="ProtNLM"/>
    </source>
</evidence>
<keyword evidence="7" id="KW-0173">Coenzyme A biosynthesis</keyword>
<dbReference type="STRING" id="930990.A0A067M3K4"/>
<dbReference type="HAMAP" id="MF_00376">
    <property type="entry name" value="Dephospho_CoA_kinase"/>
    <property type="match status" value="1"/>
</dbReference>
<organism evidence="10 11">
    <name type="scientific">Botryobasidium botryosum (strain FD-172 SS1)</name>
    <dbReference type="NCBI Taxonomy" id="930990"/>
    <lineage>
        <taxon>Eukaryota</taxon>
        <taxon>Fungi</taxon>
        <taxon>Dikarya</taxon>
        <taxon>Basidiomycota</taxon>
        <taxon>Agaricomycotina</taxon>
        <taxon>Agaricomycetes</taxon>
        <taxon>Cantharellales</taxon>
        <taxon>Botryobasidiaceae</taxon>
        <taxon>Botryobasidium</taxon>
    </lineage>
</organism>
<evidence type="ECO:0000313" key="10">
    <source>
        <dbReference type="EMBL" id="KDQ10154.1"/>
    </source>
</evidence>
<dbReference type="Pfam" id="PF01121">
    <property type="entry name" value="CoaE"/>
    <property type="match status" value="1"/>
</dbReference>
<dbReference type="AlphaFoldDB" id="A0A067M3K4"/>
<evidence type="ECO:0000256" key="3">
    <source>
        <dbReference type="ARBA" id="ARBA00022679"/>
    </source>
</evidence>
<dbReference type="InterPro" id="IPR027417">
    <property type="entry name" value="P-loop_NTPase"/>
</dbReference>
<proteinExistence type="inferred from homology"/>
<protein>
    <recommendedName>
        <fullName evidence="12">Dephospho-CoA kinase</fullName>
    </recommendedName>
</protein>
<dbReference type="Proteomes" id="UP000027195">
    <property type="component" value="Unassembled WGS sequence"/>
</dbReference>
<dbReference type="PROSITE" id="PS51219">
    <property type="entry name" value="DPCK"/>
    <property type="match status" value="1"/>
</dbReference>
<comment type="similarity">
    <text evidence="1">Belongs to the CoaE family.</text>
</comment>